<dbReference type="OrthoDB" id="2261922at2759"/>
<protein>
    <submittedName>
        <fullName evidence="1">Uncharacterized protein</fullName>
    </submittedName>
</protein>
<dbReference type="InParanoid" id="A0A1X2HSU4"/>
<dbReference type="Proteomes" id="UP000242180">
    <property type="component" value="Unassembled WGS sequence"/>
</dbReference>
<keyword evidence="2" id="KW-1185">Reference proteome</keyword>
<evidence type="ECO:0000313" key="1">
    <source>
        <dbReference type="EMBL" id="ORZ02601.1"/>
    </source>
</evidence>
<organism evidence="1 2">
    <name type="scientific">Syncephalastrum racemosum</name>
    <name type="common">Filamentous fungus</name>
    <dbReference type="NCBI Taxonomy" id="13706"/>
    <lineage>
        <taxon>Eukaryota</taxon>
        <taxon>Fungi</taxon>
        <taxon>Fungi incertae sedis</taxon>
        <taxon>Mucoromycota</taxon>
        <taxon>Mucoromycotina</taxon>
        <taxon>Mucoromycetes</taxon>
        <taxon>Mucorales</taxon>
        <taxon>Syncephalastraceae</taxon>
        <taxon>Syncephalastrum</taxon>
    </lineage>
</organism>
<evidence type="ECO:0000313" key="2">
    <source>
        <dbReference type="Proteomes" id="UP000242180"/>
    </source>
</evidence>
<dbReference type="EMBL" id="MCGN01000001">
    <property type="protein sequence ID" value="ORZ02601.1"/>
    <property type="molecule type" value="Genomic_DNA"/>
</dbReference>
<reference evidence="1 2" key="1">
    <citation type="submission" date="2016-07" db="EMBL/GenBank/DDBJ databases">
        <title>Pervasive Adenine N6-methylation of Active Genes in Fungi.</title>
        <authorList>
            <consortium name="DOE Joint Genome Institute"/>
            <person name="Mondo S.J."/>
            <person name="Dannebaum R.O."/>
            <person name="Kuo R.C."/>
            <person name="Labutti K."/>
            <person name="Haridas S."/>
            <person name="Kuo A."/>
            <person name="Salamov A."/>
            <person name="Ahrendt S.R."/>
            <person name="Lipzen A."/>
            <person name="Sullivan W."/>
            <person name="Andreopoulos W.B."/>
            <person name="Clum A."/>
            <person name="Lindquist E."/>
            <person name="Daum C."/>
            <person name="Ramamoorthy G.K."/>
            <person name="Gryganskyi A."/>
            <person name="Culley D."/>
            <person name="Magnuson J.K."/>
            <person name="James T.Y."/>
            <person name="O'Malley M.A."/>
            <person name="Stajich J.E."/>
            <person name="Spatafora J.W."/>
            <person name="Visel A."/>
            <person name="Grigoriev I.V."/>
        </authorList>
    </citation>
    <scope>NUCLEOTIDE SEQUENCE [LARGE SCALE GENOMIC DNA]</scope>
    <source>
        <strain evidence="1 2">NRRL 2496</strain>
    </source>
</reference>
<dbReference type="STRING" id="13706.A0A1X2HSU4"/>
<dbReference type="AlphaFoldDB" id="A0A1X2HSU4"/>
<gene>
    <name evidence="1" type="ORF">BCR43DRAFT_429744</name>
</gene>
<accession>A0A1X2HSU4</accession>
<comment type="caution">
    <text evidence="1">The sequence shown here is derived from an EMBL/GenBank/DDBJ whole genome shotgun (WGS) entry which is preliminary data.</text>
</comment>
<feature type="non-terminal residue" evidence="1">
    <location>
        <position position="1"/>
    </location>
</feature>
<name>A0A1X2HSU4_SYNRA</name>
<proteinExistence type="predicted"/>
<sequence>KTPMTESRRKQTLAEVMLAYISMAILQAKLVFRPKVRRTHQEAQDYLTEAERLSTKVDYTGGNRYIADAFQMIGVSLFNENLYGDAVYPLRKCCTLLEHDKATLQSDNARLHLSKRYESWGVCCQKAKMSDVSVKAFRLALRRLPRSSIDAFVKDLDTLSAASLAEANPIIPKLMERFMRVNFIDNEDEEGHFASGAMDLSHLSGAKRCLIHEYELKILTSLSARRDCSVYQNILLDTLLSFYTQRHFPVRRAR</sequence>